<protein>
    <submittedName>
        <fullName evidence="2">Uncharacterized protein</fullName>
    </submittedName>
</protein>
<accession>A0A9Q0R1F8</accession>
<dbReference type="OrthoDB" id="59690at2759"/>
<dbReference type="AlphaFoldDB" id="A0A9Q0R1F8"/>
<dbReference type="InterPro" id="IPR032245">
    <property type="entry name" value="RMI2"/>
</dbReference>
<reference evidence="2" key="1">
    <citation type="journal article" date="2023" name="Plant J.">
        <title>The genome of the king protea, Protea cynaroides.</title>
        <authorList>
            <person name="Chang J."/>
            <person name="Duong T.A."/>
            <person name="Schoeman C."/>
            <person name="Ma X."/>
            <person name="Roodt D."/>
            <person name="Barker N."/>
            <person name="Li Z."/>
            <person name="Van de Peer Y."/>
            <person name="Mizrachi E."/>
        </authorList>
    </citation>
    <scope>NUCLEOTIDE SEQUENCE</scope>
    <source>
        <tissue evidence="2">Young leaves</tissue>
    </source>
</reference>
<dbReference type="EMBL" id="JAMYWD010000002">
    <property type="protein sequence ID" value="KAJ4979410.1"/>
    <property type="molecule type" value="Genomic_DNA"/>
</dbReference>
<comment type="caution">
    <text evidence="2">The sequence shown here is derived from an EMBL/GenBank/DDBJ whole genome shotgun (WGS) entry which is preliminary data.</text>
</comment>
<feature type="region of interest" description="Disordered" evidence="1">
    <location>
        <begin position="1"/>
        <end position="38"/>
    </location>
</feature>
<sequence length="168" mass="18765">MACPHLSSRRRGGGGRQEETTKKIQKSKNEEEEGGHYEKVRAHLTERTGIIIPAAEARQGDNIAIRHDPRRHTIPASLVAGCEEGRFVLDDGSGVIELVLSKDSLPQEWKTGMYVMVVGLYVARSTGDFPLIKVHKIVDLSPFPDREALWLLEVIEANKLFYLSSSEE</sequence>
<evidence type="ECO:0000256" key="1">
    <source>
        <dbReference type="SAM" id="MobiDB-lite"/>
    </source>
</evidence>
<proteinExistence type="predicted"/>
<dbReference type="GO" id="GO:0043007">
    <property type="term" value="P:maintenance of rDNA"/>
    <property type="evidence" value="ECO:0007669"/>
    <property type="project" value="TreeGrafter"/>
</dbReference>
<gene>
    <name evidence="2" type="ORF">NE237_010190</name>
</gene>
<dbReference type="GO" id="GO:0005829">
    <property type="term" value="C:cytosol"/>
    <property type="evidence" value="ECO:0007669"/>
    <property type="project" value="TreeGrafter"/>
</dbReference>
<dbReference type="Gene3D" id="2.40.50.140">
    <property type="entry name" value="Nucleic acid-binding proteins"/>
    <property type="match status" value="1"/>
</dbReference>
<dbReference type="PANTHER" id="PTHR33962:SF1">
    <property type="entry name" value="RECQ-MEDIATED GENOME INSTABILITY PROTEIN 2"/>
    <property type="match status" value="1"/>
</dbReference>
<dbReference type="GO" id="GO:0006281">
    <property type="term" value="P:DNA repair"/>
    <property type="evidence" value="ECO:0007669"/>
    <property type="project" value="TreeGrafter"/>
</dbReference>
<dbReference type="PANTHER" id="PTHR33962">
    <property type="entry name" value="RECQ-MEDIATED GENOME INSTABILITY PROTEIN 2 RMI2"/>
    <property type="match status" value="1"/>
</dbReference>
<dbReference type="InterPro" id="IPR012340">
    <property type="entry name" value="NA-bd_OB-fold"/>
</dbReference>
<name>A0A9Q0R1F8_9MAGN</name>
<dbReference type="GO" id="GO:0033045">
    <property type="term" value="P:regulation of sister chromatid segregation"/>
    <property type="evidence" value="ECO:0007669"/>
    <property type="project" value="TreeGrafter"/>
</dbReference>
<dbReference type="Proteomes" id="UP001141806">
    <property type="component" value="Unassembled WGS sequence"/>
</dbReference>
<evidence type="ECO:0000313" key="2">
    <source>
        <dbReference type="EMBL" id="KAJ4979410.1"/>
    </source>
</evidence>
<evidence type="ECO:0000313" key="3">
    <source>
        <dbReference type="Proteomes" id="UP001141806"/>
    </source>
</evidence>
<keyword evidence="3" id="KW-1185">Reference proteome</keyword>
<dbReference type="GO" id="GO:2000042">
    <property type="term" value="P:negative regulation of double-strand break repair via homologous recombination"/>
    <property type="evidence" value="ECO:0007669"/>
    <property type="project" value="TreeGrafter"/>
</dbReference>
<dbReference type="Pfam" id="PF16100">
    <property type="entry name" value="RMI2"/>
    <property type="match status" value="1"/>
</dbReference>
<organism evidence="2 3">
    <name type="scientific">Protea cynaroides</name>
    <dbReference type="NCBI Taxonomy" id="273540"/>
    <lineage>
        <taxon>Eukaryota</taxon>
        <taxon>Viridiplantae</taxon>
        <taxon>Streptophyta</taxon>
        <taxon>Embryophyta</taxon>
        <taxon>Tracheophyta</taxon>
        <taxon>Spermatophyta</taxon>
        <taxon>Magnoliopsida</taxon>
        <taxon>Proteales</taxon>
        <taxon>Proteaceae</taxon>
        <taxon>Protea</taxon>
    </lineage>
</organism>
<dbReference type="GO" id="GO:0016607">
    <property type="term" value="C:nuclear speck"/>
    <property type="evidence" value="ECO:0007669"/>
    <property type="project" value="TreeGrafter"/>
</dbReference>